<reference evidence="1" key="1">
    <citation type="journal article" date="2014" name="Front. Microbiol.">
        <title>High frequency of phylogenetically diverse reductive dehalogenase-homologous genes in deep subseafloor sedimentary metagenomes.</title>
        <authorList>
            <person name="Kawai M."/>
            <person name="Futagami T."/>
            <person name="Toyoda A."/>
            <person name="Takaki Y."/>
            <person name="Nishi S."/>
            <person name="Hori S."/>
            <person name="Arai W."/>
            <person name="Tsubouchi T."/>
            <person name="Morono Y."/>
            <person name="Uchiyama I."/>
            <person name="Ito T."/>
            <person name="Fujiyama A."/>
            <person name="Inagaki F."/>
            <person name="Takami H."/>
        </authorList>
    </citation>
    <scope>NUCLEOTIDE SEQUENCE</scope>
    <source>
        <strain evidence="1">Expedition CK06-06</strain>
    </source>
</reference>
<accession>X1T6S8</accession>
<proteinExistence type="predicted"/>
<dbReference type="EMBL" id="BARW01011704">
    <property type="protein sequence ID" value="GAI75724.1"/>
    <property type="molecule type" value="Genomic_DNA"/>
</dbReference>
<dbReference type="AlphaFoldDB" id="X1T6S8"/>
<sequence>MDIKLTKRDVFGVLLRHFDLEYVVSMGAGKEFVKDNLEWEGGKYTSKGLEREKKGIIPLKK</sequence>
<gene>
    <name evidence="1" type="ORF">S12H4_22446</name>
</gene>
<name>X1T6S8_9ZZZZ</name>
<comment type="caution">
    <text evidence="1">The sequence shown here is derived from an EMBL/GenBank/DDBJ whole genome shotgun (WGS) entry which is preliminary data.</text>
</comment>
<protein>
    <submittedName>
        <fullName evidence="1">Uncharacterized protein</fullName>
    </submittedName>
</protein>
<evidence type="ECO:0000313" key="1">
    <source>
        <dbReference type="EMBL" id="GAI75724.1"/>
    </source>
</evidence>
<organism evidence="1">
    <name type="scientific">marine sediment metagenome</name>
    <dbReference type="NCBI Taxonomy" id="412755"/>
    <lineage>
        <taxon>unclassified sequences</taxon>
        <taxon>metagenomes</taxon>
        <taxon>ecological metagenomes</taxon>
    </lineage>
</organism>